<dbReference type="OrthoDB" id="165863at2157"/>
<dbReference type="InterPro" id="IPR013538">
    <property type="entry name" value="ASHA1/2-like_C"/>
</dbReference>
<evidence type="ECO:0000313" key="4">
    <source>
        <dbReference type="Proteomes" id="UP000326500"/>
    </source>
</evidence>
<dbReference type="EMBL" id="FNFT01000007">
    <property type="protein sequence ID" value="SDK32563.1"/>
    <property type="molecule type" value="Genomic_DNA"/>
</dbReference>
<dbReference type="Gene3D" id="3.30.530.20">
    <property type="match status" value="1"/>
</dbReference>
<sequence>MAEAVLAEKRGRLLIRRVFAAPLQDVWRAWTKPGYLMRWWGPAGFTAPVIKVDLREGGRYLFNMRSPEGQDFWSTGEYRKIVPMERLVFTDSFADAEGNVVPASTYGMSGDWPREVLVTVTFEEHGGETTVTLRMAGIPASETLDAAEAGWNESLDKLGVVLKELSMRKTGA</sequence>
<feature type="domain" description="Activator of Hsp90 ATPase homologue 1/2-like C-terminal" evidence="2">
    <location>
        <begin position="21"/>
        <end position="162"/>
    </location>
</feature>
<evidence type="ECO:0000259" key="2">
    <source>
        <dbReference type="Pfam" id="PF08327"/>
    </source>
</evidence>
<dbReference type="SUPFAM" id="SSF55961">
    <property type="entry name" value="Bet v1-like"/>
    <property type="match status" value="1"/>
</dbReference>
<accession>A0A1G9AZ96</accession>
<protein>
    <submittedName>
        <fullName evidence="3">Uncharacterized conserved protein YndB, AHSA1/START domain</fullName>
    </submittedName>
</protein>
<evidence type="ECO:0000256" key="1">
    <source>
        <dbReference type="ARBA" id="ARBA00006817"/>
    </source>
</evidence>
<keyword evidence="4" id="KW-1185">Reference proteome</keyword>
<dbReference type="CDD" id="cd07814">
    <property type="entry name" value="SRPBCC_CalC_Aha1-like"/>
    <property type="match status" value="1"/>
</dbReference>
<gene>
    <name evidence="3" type="ORF">SAMN04488571_107106</name>
</gene>
<dbReference type="Pfam" id="PF08327">
    <property type="entry name" value="AHSA1"/>
    <property type="match status" value="1"/>
</dbReference>
<proteinExistence type="inferred from homology"/>
<dbReference type="STRING" id="2200.GCA_001571405_01982"/>
<reference evidence="3 4" key="1">
    <citation type="submission" date="2016-10" db="EMBL/GenBank/DDBJ databases">
        <authorList>
            <person name="Varghese N."/>
            <person name="Submissions S."/>
        </authorList>
    </citation>
    <scope>NUCLEOTIDE SEQUENCE [LARGE SCALE GENOMIC DNA]</scope>
    <source>
        <strain evidence="3 4">DSM 2373</strain>
    </source>
</reference>
<dbReference type="Proteomes" id="UP000326500">
    <property type="component" value="Unassembled WGS sequence"/>
</dbReference>
<comment type="similarity">
    <text evidence="1">Belongs to the AHA1 family.</text>
</comment>
<dbReference type="InterPro" id="IPR023393">
    <property type="entry name" value="START-like_dom_sf"/>
</dbReference>
<evidence type="ECO:0000313" key="3">
    <source>
        <dbReference type="EMBL" id="SDK32563.1"/>
    </source>
</evidence>
<dbReference type="RefSeq" id="WP_066958450.1">
    <property type="nucleotide sequence ID" value="NZ_BCNX01000010.1"/>
</dbReference>
<name>A0A1G9AZ96_9EURY</name>
<dbReference type="AlphaFoldDB" id="A0A1G9AZ96"/>
<organism evidence="3 4">
    <name type="scientific">Methanoculleus thermophilus</name>
    <dbReference type="NCBI Taxonomy" id="2200"/>
    <lineage>
        <taxon>Archaea</taxon>
        <taxon>Methanobacteriati</taxon>
        <taxon>Methanobacteriota</taxon>
        <taxon>Stenosarchaea group</taxon>
        <taxon>Methanomicrobia</taxon>
        <taxon>Methanomicrobiales</taxon>
        <taxon>Methanomicrobiaceae</taxon>
        <taxon>Methanoculleus</taxon>
    </lineage>
</organism>